<feature type="compositionally biased region" description="Acidic residues" evidence="4">
    <location>
        <begin position="257"/>
        <end position="269"/>
    </location>
</feature>
<organism evidence="6 7">
    <name type="scientific">Bizionia algoritergicola</name>
    <dbReference type="NCBI Taxonomy" id="291187"/>
    <lineage>
        <taxon>Bacteria</taxon>
        <taxon>Pseudomonadati</taxon>
        <taxon>Bacteroidota</taxon>
        <taxon>Flavobacteriia</taxon>
        <taxon>Flavobacteriales</taxon>
        <taxon>Flavobacteriaceae</taxon>
        <taxon>Bizionia</taxon>
    </lineage>
</organism>
<evidence type="ECO:0000256" key="2">
    <source>
        <dbReference type="ARBA" id="ARBA00022729"/>
    </source>
</evidence>
<dbReference type="Pfam" id="PF03938">
    <property type="entry name" value="OmpH"/>
    <property type="match status" value="1"/>
</dbReference>
<keyword evidence="2 5" id="KW-0732">Signal</keyword>
<evidence type="ECO:0000256" key="3">
    <source>
        <dbReference type="SAM" id="Coils"/>
    </source>
</evidence>
<evidence type="ECO:0000313" key="6">
    <source>
        <dbReference type="EMBL" id="TYB75532.1"/>
    </source>
</evidence>
<dbReference type="GO" id="GO:0005829">
    <property type="term" value="C:cytosol"/>
    <property type="evidence" value="ECO:0007669"/>
    <property type="project" value="TreeGrafter"/>
</dbReference>
<dbReference type="GO" id="GO:0050821">
    <property type="term" value="P:protein stabilization"/>
    <property type="evidence" value="ECO:0007669"/>
    <property type="project" value="TreeGrafter"/>
</dbReference>
<sequence>MKQMKLKVLFLVATVFMLSMSSFAQRGVRIGYIDTEYILENVPEYQQATSQLETKVQKWKSEIEQQLGGISQKRKDLSNEKALLTKELIEEREEDIAFEEKEILDYQQKRFGPNGDLMIQKKQLIQPIQDQIFSAVQDIAEAKKYDFVFDKSADVVMLYSAKRYDFSEQVIRSLTRSAKRTQAGSRAEKQAAEDEDLVIEVDEELEAKQEAADERKTEIMNEREARKLAAQKRRDSIIEARNLAREEKLNSRNQENEPAEAEDEVEEATVTENNKNNTGSEDVKTPEQIAEERRQEKLDDRARRKQELEERKQRILDERAQAKQEREDARNNTNEDTPDDDEGDN</sequence>
<dbReference type="SMART" id="SM00935">
    <property type="entry name" value="OmpH"/>
    <property type="match status" value="1"/>
</dbReference>
<gene>
    <name evidence="6" type="ORF">ES675_05260</name>
</gene>
<evidence type="ECO:0000256" key="5">
    <source>
        <dbReference type="SAM" id="SignalP"/>
    </source>
</evidence>
<dbReference type="OrthoDB" id="9788552at2"/>
<comment type="caution">
    <text evidence="6">The sequence shown here is derived from an EMBL/GenBank/DDBJ whole genome shotgun (WGS) entry which is preliminary data.</text>
</comment>
<evidence type="ECO:0000256" key="1">
    <source>
        <dbReference type="ARBA" id="ARBA00009091"/>
    </source>
</evidence>
<feature type="coiled-coil region" evidence="3">
    <location>
        <begin position="60"/>
        <end position="109"/>
    </location>
</feature>
<dbReference type="AlphaFoldDB" id="A0A5D0R1Y6"/>
<feature type="chain" id="PRO_5023097200" evidence="5">
    <location>
        <begin position="25"/>
        <end position="345"/>
    </location>
</feature>
<feature type="compositionally biased region" description="Acidic residues" evidence="4">
    <location>
        <begin position="336"/>
        <end position="345"/>
    </location>
</feature>
<protein>
    <submittedName>
        <fullName evidence="6">OmpH family outer membrane protein</fullName>
    </submittedName>
</protein>
<dbReference type="Gene3D" id="3.30.910.20">
    <property type="entry name" value="Skp domain"/>
    <property type="match status" value="1"/>
</dbReference>
<keyword evidence="3" id="KW-0175">Coiled coil</keyword>
<proteinExistence type="inferred from homology"/>
<accession>A0A5D0R1Y6</accession>
<dbReference type="EMBL" id="VSKL01000001">
    <property type="protein sequence ID" value="TYB75532.1"/>
    <property type="molecule type" value="Genomic_DNA"/>
</dbReference>
<feature type="compositionally biased region" description="Basic and acidic residues" evidence="4">
    <location>
        <begin position="281"/>
        <end position="330"/>
    </location>
</feature>
<dbReference type="InterPro" id="IPR024930">
    <property type="entry name" value="Skp_dom_sf"/>
</dbReference>
<reference evidence="6 7" key="1">
    <citation type="submission" date="2019-08" db="EMBL/GenBank/DDBJ databases">
        <title>Genomes of Antarctic Bizionia species.</title>
        <authorList>
            <person name="Bowman J.P."/>
        </authorList>
    </citation>
    <scope>NUCLEOTIDE SEQUENCE [LARGE SCALE GENOMIC DNA]</scope>
    <source>
        <strain evidence="6 7">APA-1</strain>
    </source>
</reference>
<comment type="similarity">
    <text evidence="1">Belongs to the Skp family.</text>
</comment>
<feature type="signal peptide" evidence="5">
    <location>
        <begin position="1"/>
        <end position="24"/>
    </location>
</feature>
<name>A0A5D0R1Y6_9FLAO</name>
<dbReference type="GO" id="GO:0051082">
    <property type="term" value="F:unfolded protein binding"/>
    <property type="evidence" value="ECO:0007669"/>
    <property type="project" value="InterPro"/>
</dbReference>
<dbReference type="Proteomes" id="UP000324358">
    <property type="component" value="Unassembled WGS sequence"/>
</dbReference>
<dbReference type="InterPro" id="IPR005632">
    <property type="entry name" value="Chaperone_Skp"/>
</dbReference>
<keyword evidence="7" id="KW-1185">Reference proteome</keyword>
<dbReference type="SUPFAM" id="SSF111384">
    <property type="entry name" value="OmpH-like"/>
    <property type="match status" value="1"/>
</dbReference>
<dbReference type="PANTHER" id="PTHR35089:SF1">
    <property type="entry name" value="CHAPERONE PROTEIN SKP"/>
    <property type="match status" value="1"/>
</dbReference>
<dbReference type="PANTHER" id="PTHR35089">
    <property type="entry name" value="CHAPERONE PROTEIN SKP"/>
    <property type="match status" value="1"/>
</dbReference>
<feature type="region of interest" description="Disordered" evidence="4">
    <location>
        <begin position="245"/>
        <end position="345"/>
    </location>
</feature>
<evidence type="ECO:0000256" key="4">
    <source>
        <dbReference type="SAM" id="MobiDB-lite"/>
    </source>
</evidence>
<evidence type="ECO:0000313" key="7">
    <source>
        <dbReference type="Proteomes" id="UP000324358"/>
    </source>
</evidence>